<dbReference type="PANTHER" id="PTHR32089">
    <property type="entry name" value="METHYL-ACCEPTING CHEMOTAXIS PROTEIN MCPB"/>
    <property type="match status" value="1"/>
</dbReference>
<keyword evidence="2" id="KW-1003">Cell membrane</keyword>
<dbReference type="InterPro" id="IPR004090">
    <property type="entry name" value="Chemotax_Me-accpt_rcpt"/>
</dbReference>
<evidence type="ECO:0000256" key="11">
    <source>
        <dbReference type="SAM" id="Phobius"/>
    </source>
</evidence>
<dbReference type="PANTHER" id="PTHR32089:SF112">
    <property type="entry name" value="LYSOZYME-LIKE PROTEIN-RELATED"/>
    <property type="match status" value="1"/>
</dbReference>
<dbReference type="PRINTS" id="PR00260">
    <property type="entry name" value="CHEMTRNSDUCR"/>
</dbReference>
<dbReference type="PROSITE" id="PS50111">
    <property type="entry name" value="CHEMOTAXIS_TRANSDUC_2"/>
    <property type="match status" value="1"/>
</dbReference>
<evidence type="ECO:0000259" key="13">
    <source>
        <dbReference type="PROSITE" id="PS50192"/>
    </source>
</evidence>
<feature type="domain" description="T-SNARE coiled-coil homology" evidence="13">
    <location>
        <begin position="555"/>
        <end position="617"/>
    </location>
</feature>
<dbReference type="SMART" id="SM00304">
    <property type="entry name" value="HAMP"/>
    <property type="match status" value="1"/>
</dbReference>
<keyword evidence="16" id="KW-1185">Reference proteome</keyword>
<keyword evidence="3" id="KW-0145">Chemotaxis</keyword>
<name>A3QAH0_SHELP</name>
<keyword evidence="5 11" id="KW-0812">Transmembrane</keyword>
<dbReference type="STRING" id="323850.Shew_0596"/>
<evidence type="ECO:0000256" key="3">
    <source>
        <dbReference type="ARBA" id="ARBA00022500"/>
    </source>
</evidence>
<evidence type="ECO:0000259" key="14">
    <source>
        <dbReference type="PROSITE" id="PS50885"/>
    </source>
</evidence>
<dbReference type="InterPro" id="IPR033479">
    <property type="entry name" value="dCache_1"/>
</dbReference>
<sequence precursor="true">MLKLNIRRKVVLATLASVVLSIFLISLYAMSNSREIILDSTLNRELPAVLGEVANDIDAQLLMPITVSKVMANNLEYQAMIRQGEPEASQATLIASLANIRQRFGAITAFLVSNTTGRYFTHEGLFKTVSPSDDRDAWFYRFLGSGKDYDLSIDVDDLNQTPTLFINYLVQIEGKPSGVAGVGLSLNSLADNIKQYKIGEQGRVYLTDGNGQIKIHGQSQFAGKQLSALGIKDPQALLSQQTFATSEYDNNGVDTLVASRYIPSIGWYLIAEVPQDELFGAINKASWQLALMGLILAAIIMFTSAWLINRLISPFGELADMLKSIGEGEGDLSLRLDDSRQDETGSMAASYNQFVTYLSKTLQSVSATANDLFQAVERIDNQAKHMEHEINDQVSKIEQVATAIHEMGMTAQEIASSANNAAENAQVADQSVNQGNQSVQNTIASVASMSEQLLTTSETVSQLAEDASSIDTVLEVIRGVSEQTNLLALNAAIEAARAGEQGRGFAVVADEVRTLASRSHASTEDIRHIIEKLQAKTTEVVNAIGQSTNQSQQSQQEASLSGEHLHSIAENIQAMSEMSMQIATATEEQSNVVGEINPHVTAIADISRSSSDVVRQTSLDCSDLREMAVQLNELVSRFKF</sequence>
<dbReference type="PROSITE" id="PS50885">
    <property type="entry name" value="HAMP"/>
    <property type="match status" value="1"/>
</dbReference>
<dbReference type="HOGENOM" id="CLU_000445_107_27_6"/>
<dbReference type="eggNOG" id="COG0840">
    <property type="taxonomic scope" value="Bacteria"/>
</dbReference>
<feature type="domain" description="HAMP" evidence="14">
    <location>
        <begin position="309"/>
        <end position="363"/>
    </location>
</feature>
<dbReference type="Gene3D" id="1.10.287.950">
    <property type="entry name" value="Methyl-accepting chemotaxis protein"/>
    <property type="match status" value="1"/>
</dbReference>
<evidence type="ECO:0000256" key="2">
    <source>
        <dbReference type="ARBA" id="ARBA00022475"/>
    </source>
</evidence>
<dbReference type="Pfam" id="PF00015">
    <property type="entry name" value="MCPsignal"/>
    <property type="match status" value="1"/>
</dbReference>
<dbReference type="CDD" id="cd12912">
    <property type="entry name" value="PDC2_MCP_like"/>
    <property type="match status" value="1"/>
</dbReference>
<comment type="subcellular location">
    <subcellularLocation>
        <location evidence="1">Cell inner membrane</location>
        <topology evidence="1">Multi-pass membrane protein</topology>
    </subcellularLocation>
</comment>
<comment type="similarity">
    <text evidence="9">Belongs to the methyl-accepting chemotaxis (MCP) protein family.</text>
</comment>
<evidence type="ECO:0000256" key="7">
    <source>
        <dbReference type="ARBA" id="ARBA00023136"/>
    </source>
</evidence>
<evidence type="ECO:0000256" key="8">
    <source>
        <dbReference type="ARBA" id="ARBA00023224"/>
    </source>
</evidence>
<reference evidence="15 16" key="1">
    <citation type="submission" date="2007-03" db="EMBL/GenBank/DDBJ databases">
        <title>Complete sequence of Shewanella loihica PV-4.</title>
        <authorList>
            <consortium name="US DOE Joint Genome Institute"/>
            <person name="Copeland A."/>
            <person name="Lucas S."/>
            <person name="Lapidus A."/>
            <person name="Barry K."/>
            <person name="Detter J.C."/>
            <person name="Glavina del Rio T."/>
            <person name="Hammon N."/>
            <person name="Israni S."/>
            <person name="Dalin E."/>
            <person name="Tice H."/>
            <person name="Pitluck S."/>
            <person name="Chain P."/>
            <person name="Malfatti S."/>
            <person name="Shin M."/>
            <person name="Vergez L."/>
            <person name="Schmutz J."/>
            <person name="Larimer F."/>
            <person name="Land M."/>
            <person name="Hauser L."/>
            <person name="Kyrpides N."/>
            <person name="Mikhailova N."/>
            <person name="Romine M.F."/>
            <person name="Serres G."/>
            <person name="Fredrickson J."/>
            <person name="Tiedje J."/>
            <person name="Richardson P."/>
        </authorList>
    </citation>
    <scope>NUCLEOTIDE SEQUENCE [LARGE SCALE GENOMIC DNA]</scope>
    <source>
        <strain evidence="16">ATCC BAA-1088 / PV-4</strain>
    </source>
</reference>
<dbReference type="Gene3D" id="3.30.450.20">
    <property type="entry name" value="PAS domain"/>
    <property type="match status" value="1"/>
</dbReference>
<evidence type="ECO:0000256" key="4">
    <source>
        <dbReference type="ARBA" id="ARBA00022519"/>
    </source>
</evidence>
<dbReference type="Proteomes" id="UP000001558">
    <property type="component" value="Chromosome"/>
</dbReference>
<proteinExistence type="inferred from homology"/>
<keyword evidence="7 11" id="KW-0472">Membrane</keyword>
<dbReference type="InterPro" id="IPR000727">
    <property type="entry name" value="T_SNARE_dom"/>
</dbReference>
<organism evidence="15 16">
    <name type="scientific">Shewanella loihica (strain ATCC BAA-1088 / PV-4)</name>
    <dbReference type="NCBI Taxonomy" id="323850"/>
    <lineage>
        <taxon>Bacteria</taxon>
        <taxon>Pseudomonadati</taxon>
        <taxon>Pseudomonadota</taxon>
        <taxon>Gammaproteobacteria</taxon>
        <taxon>Alteromonadales</taxon>
        <taxon>Shewanellaceae</taxon>
        <taxon>Shewanella</taxon>
    </lineage>
</organism>
<feature type="transmembrane region" description="Helical" evidence="11">
    <location>
        <begin position="287"/>
        <end position="308"/>
    </location>
</feature>
<accession>A3QAH0</accession>
<keyword evidence="4" id="KW-0997">Cell inner membrane</keyword>
<gene>
    <name evidence="15" type="ordered locus">Shew_0596</name>
</gene>
<evidence type="ECO:0000256" key="1">
    <source>
        <dbReference type="ARBA" id="ARBA00004429"/>
    </source>
</evidence>
<dbReference type="Pfam" id="PF00672">
    <property type="entry name" value="HAMP"/>
    <property type="match status" value="1"/>
</dbReference>
<evidence type="ECO:0000259" key="12">
    <source>
        <dbReference type="PROSITE" id="PS50111"/>
    </source>
</evidence>
<dbReference type="KEGG" id="slo:Shew_0596"/>
<dbReference type="CDD" id="cd06225">
    <property type="entry name" value="HAMP"/>
    <property type="match status" value="1"/>
</dbReference>
<dbReference type="AlphaFoldDB" id="A3QAH0"/>
<dbReference type="InterPro" id="IPR003660">
    <property type="entry name" value="HAMP_dom"/>
</dbReference>
<dbReference type="CDD" id="cd11386">
    <property type="entry name" value="MCP_signal"/>
    <property type="match status" value="1"/>
</dbReference>
<dbReference type="GO" id="GO:0005886">
    <property type="term" value="C:plasma membrane"/>
    <property type="evidence" value="ECO:0007669"/>
    <property type="project" value="UniProtKB-SubCell"/>
</dbReference>
<dbReference type="PROSITE" id="PS50192">
    <property type="entry name" value="T_SNARE"/>
    <property type="match status" value="1"/>
</dbReference>
<protein>
    <submittedName>
        <fullName evidence="15">Methyl-accepting chemotaxis sensory transducer</fullName>
    </submittedName>
</protein>
<dbReference type="OrthoDB" id="2489132at2"/>
<evidence type="ECO:0000313" key="15">
    <source>
        <dbReference type="EMBL" id="ABO22468.1"/>
    </source>
</evidence>
<dbReference type="GO" id="GO:0007165">
    <property type="term" value="P:signal transduction"/>
    <property type="evidence" value="ECO:0007669"/>
    <property type="project" value="UniProtKB-KW"/>
</dbReference>
<evidence type="ECO:0000313" key="16">
    <source>
        <dbReference type="Proteomes" id="UP000001558"/>
    </source>
</evidence>
<dbReference type="InterPro" id="IPR004089">
    <property type="entry name" value="MCPsignal_dom"/>
</dbReference>
<evidence type="ECO:0000256" key="6">
    <source>
        <dbReference type="ARBA" id="ARBA00022989"/>
    </source>
</evidence>
<dbReference type="FunFam" id="1.10.287.950:FF:000001">
    <property type="entry name" value="Methyl-accepting chemotaxis sensory transducer"/>
    <property type="match status" value="1"/>
</dbReference>
<dbReference type="SMART" id="SM00283">
    <property type="entry name" value="MA"/>
    <property type="match status" value="1"/>
</dbReference>
<keyword evidence="6 11" id="KW-1133">Transmembrane helix</keyword>
<evidence type="ECO:0000256" key="5">
    <source>
        <dbReference type="ARBA" id="ARBA00022692"/>
    </source>
</evidence>
<dbReference type="RefSeq" id="WP_011864402.1">
    <property type="nucleotide sequence ID" value="NC_009092.1"/>
</dbReference>
<evidence type="ECO:0000256" key="10">
    <source>
        <dbReference type="PROSITE-ProRule" id="PRU00284"/>
    </source>
</evidence>
<dbReference type="EMBL" id="CP000606">
    <property type="protein sequence ID" value="ABO22468.1"/>
    <property type="molecule type" value="Genomic_DNA"/>
</dbReference>
<dbReference type="GO" id="GO:0004888">
    <property type="term" value="F:transmembrane signaling receptor activity"/>
    <property type="evidence" value="ECO:0007669"/>
    <property type="project" value="InterPro"/>
</dbReference>
<dbReference type="GO" id="GO:0006935">
    <property type="term" value="P:chemotaxis"/>
    <property type="evidence" value="ECO:0007669"/>
    <property type="project" value="UniProtKB-KW"/>
</dbReference>
<dbReference type="Pfam" id="PF02743">
    <property type="entry name" value="dCache_1"/>
    <property type="match status" value="1"/>
</dbReference>
<feature type="domain" description="Methyl-accepting transducer" evidence="12">
    <location>
        <begin position="368"/>
        <end position="604"/>
    </location>
</feature>
<dbReference type="SUPFAM" id="SSF58104">
    <property type="entry name" value="Methyl-accepting chemotaxis protein (MCP) signaling domain"/>
    <property type="match status" value="1"/>
</dbReference>
<keyword evidence="8 10" id="KW-0807">Transducer</keyword>
<evidence type="ECO:0000256" key="9">
    <source>
        <dbReference type="ARBA" id="ARBA00029447"/>
    </source>
</evidence>